<keyword evidence="2" id="KW-1133">Transmembrane helix</keyword>
<evidence type="ECO:0000313" key="5">
    <source>
        <dbReference type="Proteomes" id="UP001205311"/>
    </source>
</evidence>
<feature type="transmembrane region" description="Helical" evidence="2">
    <location>
        <begin position="330"/>
        <end position="350"/>
    </location>
</feature>
<evidence type="ECO:0000256" key="2">
    <source>
        <dbReference type="SAM" id="Phobius"/>
    </source>
</evidence>
<keyword evidence="5" id="KW-1185">Reference proteome</keyword>
<keyword evidence="2" id="KW-0812">Transmembrane</keyword>
<accession>A0ABT1HMQ3</accession>
<proteinExistence type="predicted"/>
<feature type="region of interest" description="Disordered" evidence="1">
    <location>
        <begin position="290"/>
        <end position="326"/>
    </location>
</feature>
<feature type="compositionally biased region" description="Low complexity" evidence="1">
    <location>
        <begin position="312"/>
        <end position="324"/>
    </location>
</feature>
<name>A0ABT1HMQ3_STRSD</name>
<reference evidence="4 5" key="1">
    <citation type="submission" date="2022-06" db="EMBL/GenBank/DDBJ databases">
        <title>Genomic Encyclopedia of Archaeal and Bacterial Type Strains, Phase II (KMG-II): from individual species to whole genera.</title>
        <authorList>
            <person name="Goeker M."/>
        </authorList>
    </citation>
    <scope>NUCLEOTIDE SEQUENCE [LARGE SCALE GENOMIC DNA]</scope>
    <source>
        <strain evidence="4 5">DSM 40477</strain>
    </source>
</reference>
<evidence type="ECO:0000313" key="4">
    <source>
        <dbReference type="EMBL" id="MCP2256788.1"/>
    </source>
</evidence>
<sequence length="356" mass="36261">MFSAVCGVVLALVAPLAPGAAAEPTPPPASVRPTEVCQVRDPRVAELSGLASDGSNWYAVPDGGSQIQIFVLARDCAVRRVITAPVDPYDVEDMARAADGTFWLADTGDNRRQRETVALHAVSPNGRAVLHRLTYPDGPHDAEALLLDRAGVPHLVTKEPLGGSAVYRPAGPLAAPGPTALEKVATVRLGPTDTKGGPVAGFGSVLVTGGAVSADGTVVALRTYTDAYLFSAPDGDVVAALGREPVRVPLPDEPQGEALAFEPDGTLLAGGEFGDRGSSAPMRAIPGATRLVAPSTPSASAAGKTPQRDAAPDAASADASASDDGSGTPWTLKTLGIAGVAVALVVVVLGRRRRSR</sequence>
<protein>
    <recommendedName>
        <fullName evidence="6">Esterase-like activity of phytase family protein</fullName>
    </recommendedName>
</protein>
<keyword evidence="2" id="KW-0472">Membrane</keyword>
<feature type="signal peptide" evidence="3">
    <location>
        <begin position="1"/>
        <end position="22"/>
    </location>
</feature>
<evidence type="ECO:0008006" key="6">
    <source>
        <dbReference type="Google" id="ProtNLM"/>
    </source>
</evidence>
<keyword evidence="3" id="KW-0732">Signal</keyword>
<organism evidence="4 5">
    <name type="scientific">Streptoalloteichus tenebrarius (strain ATCC 17920 / DSM 40477 / JCM 4838 / CBS 697.72 / NBRC 16177 / NCIMB 11028 / NRRL B-12390 / A12253. 1 / ISP 5477)</name>
    <name type="common">Streptomyces tenebrarius</name>
    <dbReference type="NCBI Taxonomy" id="1933"/>
    <lineage>
        <taxon>Bacteria</taxon>
        <taxon>Bacillati</taxon>
        <taxon>Actinomycetota</taxon>
        <taxon>Actinomycetes</taxon>
        <taxon>Pseudonocardiales</taxon>
        <taxon>Pseudonocardiaceae</taxon>
        <taxon>Streptoalloteichus</taxon>
    </lineage>
</organism>
<dbReference type="EMBL" id="JAMTCP010000002">
    <property type="protein sequence ID" value="MCP2256788.1"/>
    <property type="molecule type" value="Genomic_DNA"/>
</dbReference>
<dbReference type="Proteomes" id="UP001205311">
    <property type="component" value="Unassembled WGS sequence"/>
</dbReference>
<feature type="chain" id="PRO_5046781010" description="Esterase-like activity of phytase family protein" evidence="3">
    <location>
        <begin position="23"/>
        <end position="356"/>
    </location>
</feature>
<dbReference type="SUPFAM" id="SSF101898">
    <property type="entry name" value="NHL repeat"/>
    <property type="match status" value="1"/>
</dbReference>
<evidence type="ECO:0000256" key="1">
    <source>
        <dbReference type="SAM" id="MobiDB-lite"/>
    </source>
</evidence>
<gene>
    <name evidence="4" type="ORF">LX15_000471</name>
</gene>
<comment type="caution">
    <text evidence="4">The sequence shown here is derived from an EMBL/GenBank/DDBJ whole genome shotgun (WGS) entry which is preliminary data.</text>
</comment>
<evidence type="ECO:0000256" key="3">
    <source>
        <dbReference type="SAM" id="SignalP"/>
    </source>
</evidence>